<dbReference type="GO" id="GO:0003677">
    <property type="term" value="F:DNA binding"/>
    <property type="evidence" value="ECO:0007669"/>
    <property type="project" value="UniProtKB-KW"/>
</dbReference>
<evidence type="ECO:0000256" key="3">
    <source>
        <dbReference type="ARBA" id="ARBA00023163"/>
    </source>
</evidence>
<dbReference type="GO" id="GO:0003700">
    <property type="term" value="F:DNA-binding transcription factor activity"/>
    <property type="evidence" value="ECO:0007669"/>
    <property type="project" value="TreeGrafter"/>
</dbReference>
<feature type="domain" description="HTH iclR-type" evidence="4">
    <location>
        <begin position="11"/>
        <end position="72"/>
    </location>
</feature>
<comment type="caution">
    <text evidence="6">The sequence shown here is derived from an EMBL/GenBank/DDBJ whole genome shotgun (WGS) entry which is preliminary data.</text>
</comment>
<dbReference type="PANTHER" id="PTHR30136">
    <property type="entry name" value="HELIX-TURN-HELIX TRANSCRIPTIONAL REGULATOR, ICLR FAMILY"/>
    <property type="match status" value="1"/>
</dbReference>
<dbReference type="InterPro" id="IPR014757">
    <property type="entry name" value="Tscrpt_reg_IclR_C"/>
</dbReference>
<evidence type="ECO:0000313" key="7">
    <source>
        <dbReference type="Proteomes" id="UP000264036"/>
    </source>
</evidence>
<evidence type="ECO:0000259" key="4">
    <source>
        <dbReference type="PROSITE" id="PS51077"/>
    </source>
</evidence>
<evidence type="ECO:0000256" key="1">
    <source>
        <dbReference type="ARBA" id="ARBA00023015"/>
    </source>
</evidence>
<gene>
    <name evidence="6" type="ORF">DD666_08225</name>
</gene>
<dbReference type="Gene3D" id="1.10.10.10">
    <property type="entry name" value="Winged helix-like DNA-binding domain superfamily/Winged helix DNA-binding domain"/>
    <property type="match status" value="1"/>
</dbReference>
<keyword evidence="1" id="KW-0805">Transcription regulation</keyword>
<reference evidence="6 7" key="1">
    <citation type="journal article" date="2018" name="Nat. Biotechnol.">
        <title>A standardized bacterial taxonomy based on genome phylogeny substantially revises the tree of life.</title>
        <authorList>
            <person name="Parks D.H."/>
            <person name="Chuvochina M."/>
            <person name="Waite D.W."/>
            <person name="Rinke C."/>
            <person name="Skarshewski A."/>
            <person name="Chaumeil P.A."/>
            <person name="Hugenholtz P."/>
        </authorList>
    </citation>
    <scope>NUCLEOTIDE SEQUENCE [LARGE SCALE GENOMIC DNA]</scope>
    <source>
        <strain evidence="6">UBA10707</strain>
    </source>
</reference>
<dbReference type="SMART" id="SM00346">
    <property type="entry name" value="HTH_ICLR"/>
    <property type="match status" value="1"/>
</dbReference>
<keyword evidence="3" id="KW-0804">Transcription</keyword>
<dbReference type="Gene3D" id="3.30.450.40">
    <property type="match status" value="2"/>
</dbReference>
<evidence type="ECO:0000313" key="6">
    <source>
        <dbReference type="EMBL" id="HBP29387.1"/>
    </source>
</evidence>
<dbReference type="SUPFAM" id="SSF46785">
    <property type="entry name" value="Winged helix' DNA-binding domain"/>
    <property type="match status" value="1"/>
</dbReference>
<dbReference type="InterPro" id="IPR036390">
    <property type="entry name" value="WH_DNA-bd_sf"/>
</dbReference>
<dbReference type="InterPro" id="IPR036388">
    <property type="entry name" value="WH-like_DNA-bd_sf"/>
</dbReference>
<dbReference type="InterPro" id="IPR005471">
    <property type="entry name" value="Tscrpt_reg_IclR_N"/>
</dbReference>
<dbReference type="InterPro" id="IPR050707">
    <property type="entry name" value="HTH_MetabolicPath_Reg"/>
</dbReference>
<dbReference type="Pfam" id="PF09339">
    <property type="entry name" value="HTH_IclR"/>
    <property type="match status" value="1"/>
</dbReference>
<dbReference type="PANTHER" id="PTHR30136:SF39">
    <property type="entry name" value="TRANSCRIPTIONAL REGULATORY PROTEIN"/>
    <property type="match status" value="1"/>
</dbReference>
<dbReference type="InterPro" id="IPR029016">
    <property type="entry name" value="GAF-like_dom_sf"/>
</dbReference>
<evidence type="ECO:0000259" key="5">
    <source>
        <dbReference type="PROSITE" id="PS51078"/>
    </source>
</evidence>
<organism evidence="6 7">
    <name type="scientific">Advenella kashmirensis</name>
    <dbReference type="NCBI Taxonomy" id="310575"/>
    <lineage>
        <taxon>Bacteria</taxon>
        <taxon>Pseudomonadati</taxon>
        <taxon>Pseudomonadota</taxon>
        <taxon>Betaproteobacteria</taxon>
        <taxon>Burkholderiales</taxon>
        <taxon>Alcaligenaceae</taxon>
    </lineage>
</organism>
<dbReference type="PROSITE" id="PS51078">
    <property type="entry name" value="ICLR_ED"/>
    <property type="match status" value="1"/>
</dbReference>
<evidence type="ECO:0000256" key="2">
    <source>
        <dbReference type="ARBA" id="ARBA00023125"/>
    </source>
</evidence>
<dbReference type="PROSITE" id="PS51077">
    <property type="entry name" value="HTH_ICLR"/>
    <property type="match status" value="1"/>
</dbReference>
<dbReference type="Proteomes" id="UP000264036">
    <property type="component" value="Unassembled WGS sequence"/>
</dbReference>
<proteinExistence type="predicted"/>
<sequence>MDANQSSENGVAAVDRAIAILQAMSTQATPMALADLARSTGLYKSTLLRLIASLEKASLIARRADGSYVLGPYAYQLGRAYEATHHLVEVLRPILAELVAQDTESASFHVYDSSSARLCLLRIDSHHSTLDRIDAGDLLPLDRGAAGKLITRFRSTGLAPKLSNVTAVSLGERDSNCAAVAVAVFGPGNQIVGAISLSGPKERFTNKAISKMTKQALIAASEATQLLGGHWPGS</sequence>
<protein>
    <submittedName>
        <fullName evidence="6">IclR family transcriptional regulator</fullName>
    </submittedName>
</protein>
<dbReference type="EMBL" id="DOEK01000020">
    <property type="protein sequence ID" value="HBP29387.1"/>
    <property type="molecule type" value="Genomic_DNA"/>
</dbReference>
<dbReference type="SUPFAM" id="SSF55781">
    <property type="entry name" value="GAF domain-like"/>
    <property type="match status" value="1"/>
</dbReference>
<feature type="domain" description="IclR-ED" evidence="5">
    <location>
        <begin position="73"/>
        <end position="229"/>
    </location>
</feature>
<accession>A0A356LEG4</accession>
<dbReference type="GO" id="GO:0045892">
    <property type="term" value="P:negative regulation of DNA-templated transcription"/>
    <property type="evidence" value="ECO:0007669"/>
    <property type="project" value="TreeGrafter"/>
</dbReference>
<dbReference type="Pfam" id="PF01614">
    <property type="entry name" value="IclR_C"/>
    <property type="match status" value="1"/>
</dbReference>
<name>A0A356LEG4_9BURK</name>
<keyword evidence="2" id="KW-0238">DNA-binding</keyword>
<dbReference type="AlphaFoldDB" id="A0A356LEG4"/>